<sequence length="232" mass="27716">MKDKNSMFKLNTMGDDVYEEMKKDILNLRMKPGTPVTEQGICEKYGISRTPSRHVLQRLRDDGLIHSIPYKASFVSLLDFKKIEQIIFMRCAIEEKVMKEAMKKKNDKFLKELKRSLRNQEDLLSEEFTPEEFYAMDAEFHAIWFRFTGKEFVWEEIEKMLVHYKRFRMLDIVVVQDFQTIYEEHVEFVQIMEQGTEDLVGNKIAKHLYGGINRLGDKIHGEYKEYFRENES</sequence>
<dbReference type="SMART" id="SM00345">
    <property type="entry name" value="HTH_GNTR"/>
    <property type="match status" value="1"/>
</dbReference>
<accession>A0A1G8I377</accession>
<evidence type="ECO:0000259" key="4">
    <source>
        <dbReference type="PROSITE" id="PS50949"/>
    </source>
</evidence>
<proteinExistence type="predicted"/>
<dbReference type="InterPro" id="IPR000524">
    <property type="entry name" value="Tscrpt_reg_HTH_GntR"/>
</dbReference>
<name>A0A1G8I377_9CLOT</name>
<evidence type="ECO:0000313" key="6">
    <source>
        <dbReference type="Proteomes" id="UP000183255"/>
    </source>
</evidence>
<keyword evidence="1" id="KW-0805">Transcription regulation</keyword>
<reference evidence="5 6" key="1">
    <citation type="submission" date="2016-10" db="EMBL/GenBank/DDBJ databases">
        <authorList>
            <person name="de Groot N.N."/>
        </authorList>
    </citation>
    <scope>NUCLEOTIDE SEQUENCE [LARGE SCALE GENOMIC DNA]</scope>
    <source>
        <strain evidence="5 6">CGMCC 1.5058</strain>
    </source>
</reference>
<gene>
    <name evidence="5" type="ORF">SAMN05421804_101759</name>
</gene>
<dbReference type="EMBL" id="FNDZ01000001">
    <property type="protein sequence ID" value="SDI13435.1"/>
    <property type="molecule type" value="Genomic_DNA"/>
</dbReference>
<protein>
    <submittedName>
        <fullName evidence="5">DNA-binding transcriptional regulator, GntR family</fullName>
    </submittedName>
</protein>
<dbReference type="Gene3D" id="1.10.10.10">
    <property type="entry name" value="Winged helix-like DNA-binding domain superfamily/Winged helix DNA-binding domain"/>
    <property type="match status" value="1"/>
</dbReference>
<evidence type="ECO:0000256" key="3">
    <source>
        <dbReference type="ARBA" id="ARBA00023163"/>
    </source>
</evidence>
<keyword evidence="3" id="KW-0804">Transcription</keyword>
<dbReference type="AlphaFoldDB" id="A0A1G8I377"/>
<feature type="domain" description="HTH gntR-type" evidence="4">
    <location>
        <begin position="11"/>
        <end position="78"/>
    </location>
</feature>
<dbReference type="Pfam" id="PF00392">
    <property type="entry name" value="GntR"/>
    <property type="match status" value="1"/>
</dbReference>
<evidence type="ECO:0000313" key="5">
    <source>
        <dbReference type="EMBL" id="SDI13435.1"/>
    </source>
</evidence>
<dbReference type="SUPFAM" id="SSF46785">
    <property type="entry name" value="Winged helix' DNA-binding domain"/>
    <property type="match status" value="1"/>
</dbReference>
<evidence type="ECO:0000256" key="1">
    <source>
        <dbReference type="ARBA" id="ARBA00023015"/>
    </source>
</evidence>
<dbReference type="RefSeq" id="WP_031574268.1">
    <property type="nucleotide sequence ID" value="NZ_FNDZ01000001.1"/>
</dbReference>
<dbReference type="PANTHER" id="PTHR43537">
    <property type="entry name" value="TRANSCRIPTIONAL REGULATOR, GNTR FAMILY"/>
    <property type="match status" value="1"/>
</dbReference>
<dbReference type="Pfam" id="PF07729">
    <property type="entry name" value="FCD"/>
    <property type="match status" value="1"/>
</dbReference>
<dbReference type="Gene3D" id="1.20.120.530">
    <property type="entry name" value="GntR ligand-binding domain-like"/>
    <property type="match status" value="1"/>
</dbReference>
<dbReference type="InterPro" id="IPR036390">
    <property type="entry name" value="WH_DNA-bd_sf"/>
</dbReference>
<dbReference type="GO" id="GO:0003700">
    <property type="term" value="F:DNA-binding transcription factor activity"/>
    <property type="evidence" value="ECO:0007669"/>
    <property type="project" value="InterPro"/>
</dbReference>
<dbReference type="InterPro" id="IPR008920">
    <property type="entry name" value="TF_FadR/GntR_C"/>
</dbReference>
<dbReference type="Proteomes" id="UP000183255">
    <property type="component" value="Unassembled WGS sequence"/>
</dbReference>
<dbReference type="InterPro" id="IPR011711">
    <property type="entry name" value="GntR_C"/>
</dbReference>
<dbReference type="SUPFAM" id="SSF48008">
    <property type="entry name" value="GntR ligand-binding domain-like"/>
    <property type="match status" value="1"/>
</dbReference>
<dbReference type="PROSITE" id="PS50949">
    <property type="entry name" value="HTH_GNTR"/>
    <property type="match status" value="1"/>
</dbReference>
<dbReference type="PANTHER" id="PTHR43537:SF5">
    <property type="entry name" value="UXU OPERON TRANSCRIPTIONAL REGULATOR"/>
    <property type="match status" value="1"/>
</dbReference>
<keyword evidence="2 5" id="KW-0238">DNA-binding</keyword>
<dbReference type="InterPro" id="IPR036388">
    <property type="entry name" value="WH-like_DNA-bd_sf"/>
</dbReference>
<evidence type="ECO:0000256" key="2">
    <source>
        <dbReference type="ARBA" id="ARBA00023125"/>
    </source>
</evidence>
<dbReference type="GO" id="GO:0003677">
    <property type="term" value="F:DNA binding"/>
    <property type="evidence" value="ECO:0007669"/>
    <property type="project" value="UniProtKB-KW"/>
</dbReference>
<organism evidence="5 6">
    <name type="scientific">Proteiniclasticum ruminis</name>
    <dbReference type="NCBI Taxonomy" id="398199"/>
    <lineage>
        <taxon>Bacteria</taxon>
        <taxon>Bacillati</taxon>
        <taxon>Bacillota</taxon>
        <taxon>Clostridia</taxon>
        <taxon>Eubacteriales</taxon>
        <taxon>Clostridiaceae</taxon>
        <taxon>Proteiniclasticum</taxon>
    </lineage>
</organism>
<dbReference type="CDD" id="cd07377">
    <property type="entry name" value="WHTH_GntR"/>
    <property type="match status" value="1"/>
</dbReference>